<keyword evidence="3" id="KW-1185">Reference proteome</keyword>
<evidence type="ECO:0000259" key="1">
    <source>
        <dbReference type="Pfam" id="PF13004"/>
    </source>
</evidence>
<organism evidence="2 3">
    <name type="scientific">Alistipes inops</name>
    <dbReference type="NCBI Taxonomy" id="1501391"/>
    <lineage>
        <taxon>Bacteria</taxon>
        <taxon>Pseudomonadati</taxon>
        <taxon>Bacteroidota</taxon>
        <taxon>Bacteroidia</taxon>
        <taxon>Bacteroidales</taxon>
        <taxon>Rikenellaceae</taxon>
        <taxon>Alistipes</taxon>
    </lineage>
</organism>
<reference evidence="2 3" key="1">
    <citation type="submission" date="2014-09" db="EMBL/GenBank/DDBJ databases">
        <title>Alistipes sp. 627, sp. nov., a novel member of the family Rikenellaceae isolated from human faeces.</title>
        <authorList>
            <person name="Shkoporov A.N."/>
            <person name="Chaplin A.V."/>
            <person name="Motuzova O.V."/>
            <person name="Kafarskaia L.I."/>
            <person name="Khokhlova E.V."/>
            <person name="Efimov B.A."/>
        </authorList>
    </citation>
    <scope>NUCLEOTIDE SEQUENCE [LARGE SCALE GENOMIC DNA]</scope>
    <source>
        <strain evidence="2 3">627</strain>
    </source>
</reference>
<name>A0ABR4YJB6_9BACT</name>
<sequence>MCAAMLLTGCKTSGETDMQYIRLSDVTCSFQGTGNWPVTIEVHANPAAWKAEALASWVKVADVTANSLTVEVIDNDTENAREAEITVTAGEAEAVIRIVQVAKDHVFPRYRYYPEFYSIAMSPSGVYVGGFYKDYDEDGNYNVFPVVIDVETEEWHRLGPWPNSLLTLFQTACVGDNGDMVIATENDGCIKFDLDGNYELLKAPAGFTGNPQISQVSAAGIMVGWSAKNGTSYPFKWVNGEAVELPKPALNYRDEPIGDVQARGISADGRIIYGTTWDNYDFGMVYWDEAGEVHYVGEDVRYCRPIEIPDGYGGTYKYNLCDGMWTSATNTNVSPNGKYIAGIYRVESWSDEEQTVEETNYPAFYNTETGKTVIFEELVGGGGVSATSDGLGFTADSVVAASSGMVVDIDDGTVIGSMVEWIRDNYGIIIPSGYLTYMPDSGDRFFGAMLSAAGPVVEGVNWFVCPER</sequence>
<evidence type="ECO:0000313" key="2">
    <source>
        <dbReference type="EMBL" id="KHE41838.1"/>
    </source>
</evidence>
<proteinExistence type="predicted"/>
<dbReference type="CDD" id="cd14948">
    <property type="entry name" value="BACON"/>
    <property type="match status" value="1"/>
</dbReference>
<protein>
    <recommendedName>
        <fullName evidence="1">BACON domain-containing protein</fullName>
    </recommendedName>
</protein>
<dbReference type="Pfam" id="PF13004">
    <property type="entry name" value="BACON"/>
    <property type="match status" value="1"/>
</dbReference>
<dbReference type="EMBL" id="JRGF01000008">
    <property type="protein sequence ID" value="KHE41838.1"/>
    <property type="molecule type" value="Genomic_DNA"/>
</dbReference>
<dbReference type="Proteomes" id="UP000030889">
    <property type="component" value="Unassembled WGS sequence"/>
</dbReference>
<dbReference type="InterPro" id="IPR013783">
    <property type="entry name" value="Ig-like_fold"/>
</dbReference>
<dbReference type="Gene3D" id="2.60.40.10">
    <property type="entry name" value="Immunoglobulins"/>
    <property type="match status" value="1"/>
</dbReference>
<accession>A0ABR4YJB6</accession>
<gene>
    <name evidence="2" type="ORF">LG35_07465</name>
</gene>
<dbReference type="InterPro" id="IPR024361">
    <property type="entry name" value="BACON"/>
</dbReference>
<evidence type="ECO:0000313" key="3">
    <source>
        <dbReference type="Proteomes" id="UP000030889"/>
    </source>
</evidence>
<comment type="caution">
    <text evidence="2">The sequence shown here is derived from an EMBL/GenBank/DDBJ whole genome shotgun (WGS) entry which is preliminary data.</text>
</comment>
<feature type="domain" description="BACON" evidence="1">
    <location>
        <begin position="48"/>
        <end position="100"/>
    </location>
</feature>